<dbReference type="CDD" id="cd00367">
    <property type="entry name" value="PTS-HPr_like"/>
    <property type="match status" value="1"/>
</dbReference>
<dbReference type="NCBIfam" id="TIGR01003">
    <property type="entry name" value="PTS_HPr_family"/>
    <property type="match status" value="1"/>
</dbReference>
<dbReference type="EC" id="2.7.11.-" evidence="6"/>
<dbReference type="AlphaFoldDB" id="A0A1A8TAS4"/>
<dbReference type="RefSeq" id="WP_067014856.1">
    <property type="nucleotide sequence ID" value="NZ_FLOB01000003.1"/>
</dbReference>
<dbReference type="PRINTS" id="PR00107">
    <property type="entry name" value="PHOSPHOCPHPR"/>
</dbReference>
<keyword evidence="3" id="KW-0963">Cytoplasm</keyword>
<sequence>MLEESVTIINKLGLHARAAGKLVETTSRFSCDVTIEKDGRNVDGKSIMAMMMLAAGKGTDITIKTNGEDEEDAIKAIIALINERFGEDE</sequence>
<dbReference type="EMBL" id="FLOB01000003">
    <property type="protein sequence ID" value="SBS30000.1"/>
    <property type="molecule type" value="Genomic_DNA"/>
</dbReference>
<evidence type="ECO:0000256" key="2">
    <source>
        <dbReference type="ARBA" id="ARBA00010736"/>
    </source>
</evidence>
<dbReference type="Gene3D" id="3.30.1340.10">
    <property type="entry name" value="HPr-like"/>
    <property type="match status" value="1"/>
</dbReference>
<dbReference type="SUPFAM" id="SSF55594">
    <property type="entry name" value="HPr-like"/>
    <property type="match status" value="1"/>
</dbReference>
<proteinExistence type="inferred from homology"/>
<dbReference type="PANTHER" id="PTHR33705:SF2">
    <property type="entry name" value="PHOSPHOCARRIER PROTEIN NPR"/>
    <property type="match status" value="1"/>
</dbReference>
<protein>
    <submittedName>
        <fullName evidence="6">Phosphocarrier protein HPr</fullName>
        <ecNumber evidence="6">2.7.11.-</ecNumber>
    </submittedName>
</protein>
<keyword evidence="6" id="KW-0808">Transferase</keyword>
<comment type="subcellular location">
    <subcellularLocation>
        <location evidence="1">Cytoplasm</location>
    </subcellularLocation>
</comment>
<dbReference type="OrthoDB" id="9798965at2"/>
<gene>
    <name evidence="6" type="primary">ptsH</name>
    <name evidence="6" type="ORF">MSP8886_01665</name>
</gene>
<keyword evidence="4" id="KW-0598">Phosphotransferase system</keyword>
<organism evidence="6 7">
    <name type="scientific">Marinomonas spartinae</name>
    <dbReference type="NCBI Taxonomy" id="1792290"/>
    <lineage>
        <taxon>Bacteria</taxon>
        <taxon>Pseudomonadati</taxon>
        <taxon>Pseudomonadota</taxon>
        <taxon>Gammaproteobacteria</taxon>
        <taxon>Oceanospirillales</taxon>
        <taxon>Oceanospirillaceae</taxon>
        <taxon>Marinomonas</taxon>
    </lineage>
</organism>
<dbReference type="InterPro" id="IPR002114">
    <property type="entry name" value="PTS_HPr_Ser_P_site"/>
</dbReference>
<comment type="similarity">
    <text evidence="2">Belongs to the HPr family.</text>
</comment>
<dbReference type="InterPro" id="IPR050399">
    <property type="entry name" value="HPr"/>
</dbReference>
<evidence type="ECO:0000313" key="6">
    <source>
        <dbReference type="EMBL" id="SBS30000.1"/>
    </source>
</evidence>
<dbReference type="PANTHER" id="PTHR33705">
    <property type="entry name" value="PHOSPHOCARRIER PROTEIN HPR"/>
    <property type="match status" value="1"/>
</dbReference>
<dbReference type="PROSITE" id="PS00589">
    <property type="entry name" value="PTS_HPR_SER"/>
    <property type="match status" value="1"/>
</dbReference>
<accession>A0A1A8TAS4</accession>
<dbReference type="GO" id="GO:0009401">
    <property type="term" value="P:phosphoenolpyruvate-dependent sugar phosphotransferase system"/>
    <property type="evidence" value="ECO:0007669"/>
    <property type="project" value="UniProtKB-KW"/>
</dbReference>
<dbReference type="GO" id="GO:0016740">
    <property type="term" value="F:transferase activity"/>
    <property type="evidence" value="ECO:0007669"/>
    <property type="project" value="UniProtKB-KW"/>
</dbReference>
<reference evidence="6 7" key="1">
    <citation type="submission" date="2016-06" db="EMBL/GenBank/DDBJ databases">
        <authorList>
            <person name="Kjaerup R.B."/>
            <person name="Dalgaard T.S."/>
            <person name="Juul-Madsen H.R."/>
        </authorList>
    </citation>
    <scope>NUCLEOTIDE SEQUENCE [LARGE SCALE GENOMIC DNA]</scope>
    <source>
        <strain evidence="6 7">CECT 8886</strain>
    </source>
</reference>
<dbReference type="PROSITE" id="PS51350">
    <property type="entry name" value="PTS_HPR_DOM"/>
    <property type="match status" value="1"/>
</dbReference>
<evidence type="ECO:0000259" key="5">
    <source>
        <dbReference type="PROSITE" id="PS51350"/>
    </source>
</evidence>
<feature type="domain" description="HPr" evidence="5">
    <location>
        <begin position="1"/>
        <end position="88"/>
    </location>
</feature>
<dbReference type="InterPro" id="IPR000032">
    <property type="entry name" value="HPr-like"/>
</dbReference>
<evidence type="ECO:0000256" key="3">
    <source>
        <dbReference type="ARBA" id="ARBA00022490"/>
    </source>
</evidence>
<evidence type="ECO:0000256" key="1">
    <source>
        <dbReference type="ARBA" id="ARBA00004496"/>
    </source>
</evidence>
<dbReference type="Pfam" id="PF00381">
    <property type="entry name" value="PTS-HPr"/>
    <property type="match status" value="1"/>
</dbReference>
<dbReference type="Proteomes" id="UP000092544">
    <property type="component" value="Unassembled WGS sequence"/>
</dbReference>
<name>A0A1A8TAS4_9GAMM</name>
<dbReference type="GO" id="GO:0005737">
    <property type="term" value="C:cytoplasm"/>
    <property type="evidence" value="ECO:0007669"/>
    <property type="project" value="UniProtKB-SubCell"/>
</dbReference>
<evidence type="ECO:0000313" key="7">
    <source>
        <dbReference type="Proteomes" id="UP000092544"/>
    </source>
</evidence>
<dbReference type="InterPro" id="IPR035895">
    <property type="entry name" value="HPr-like_sf"/>
</dbReference>
<keyword evidence="7" id="KW-1185">Reference proteome</keyword>
<evidence type="ECO:0000256" key="4">
    <source>
        <dbReference type="ARBA" id="ARBA00022683"/>
    </source>
</evidence>
<dbReference type="STRING" id="1792290.MSP8886_01665"/>